<evidence type="ECO:0000313" key="1">
    <source>
        <dbReference type="EMBL" id="MFC5407480.1"/>
    </source>
</evidence>
<evidence type="ECO:0008006" key="3">
    <source>
        <dbReference type="Google" id="ProtNLM"/>
    </source>
</evidence>
<dbReference type="RefSeq" id="WP_378140180.1">
    <property type="nucleotide sequence ID" value="NZ_JBHSMI010000067.1"/>
</dbReference>
<dbReference type="SUPFAM" id="SSF52499">
    <property type="entry name" value="Isochorismatase-like hydrolases"/>
    <property type="match status" value="1"/>
</dbReference>
<reference evidence="2" key="1">
    <citation type="journal article" date="2019" name="Int. J. Syst. Evol. Microbiol.">
        <title>The Global Catalogue of Microorganisms (GCM) 10K type strain sequencing project: providing services to taxonomists for standard genome sequencing and annotation.</title>
        <authorList>
            <consortium name="The Broad Institute Genomics Platform"/>
            <consortium name="The Broad Institute Genome Sequencing Center for Infectious Disease"/>
            <person name="Wu L."/>
            <person name="Ma J."/>
        </authorList>
    </citation>
    <scope>NUCLEOTIDE SEQUENCE [LARGE SCALE GENOMIC DNA]</scope>
    <source>
        <strain evidence="2">CGMCC 1.18575</strain>
    </source>
</reference>
<gene>
    <name evidence="1" type="ORF">ACFPOF_32515</name>
</gene>
<organism evidence="1 2">
    <name type="scientific">Cohnella soli</name>
    <dbReference type="NCBI Taxonomy" id="425005"/>
    <lineage>
        <taxon>Bacteria</taxon>
        <taxon>Bacillati</taxon>
        <taxon>Bacillota</taxon>
        <taxon>Bacilli</taxon>
        <taxon>Bacillales</taxon>
        <taxon>Paenibacillaceae</taxon>
        <taxon>Cohnella</taxon>
    </lineage>
</organism>
<dbReference type="EMBL" id="JBHSMI010000067">
    <property type="protein sequence ID" value="MFC5407480.1"/>
    <property type="molecule type" value="Genomic_DNA"/>
</dbReference>
<dbReference type="Proteomes" id="UP001596113">
    <property type="component" value="Unassembled WGS sequence"/>
</dbReference>
<dbReference type="InterPro" id="IPR036380">
    <property type="entry name" value="Isochorismatase-like_sf"/>
</dbReference>
<evidence type="ECO:0000313" key="2">
    <source>
        <dbReference type="Proteomes" id="UP001596113"/>
    </source>
</evidence>
<comment type="caution">
    <text evidence="1">The sequence shown here is derived from an EMBL/GenBank/DDBJ whole genome shotgun (WGS) entry which is preliminary data.</text>
</comment>
<keyword evidence="2" id="KW-1185">Reference proteome</keyword>
<name>A0ABW0I4F7_9BACL</name>
<protein>
    <recommendedName>
        <fullName evidence="3">Isochorismatase-like domain-containing protein</fullName>
    </recommendedName>
</protein>
<dbReference type="Gene3D" id="3.40.50.850">
    <property type="entry name" value="Isochorismatase-like"/>
    <property type="match status" value="1"/>
</dbReference>
<accession>A0ABW0I4F7</accession>
<proteinExistence type="predicted"/>
<sequence>MKIKVPTGYYRHYDADFTLDVPGEGYGGWSQADLELDLSRTAVVVMHAWDFGTREQFPGWHRAVEFIPRANAICDKELPELLGVCRDAGMAVFHVVEPIGDYYKKYPGYMRAVQLAGEADPEPERIPVDESLASLQAFHQAQAFPGTHNAVDIQAGFARLDIPETMKPLGDEGVAATSGQLFALCREQGINHLIYTGFAVNACILMNPGGMIDMRRHGLLCSVIPEAVTAVENKETARREEAKELSLWSVSLFFGFVYRQGDIVSALSQNR</sequence>